<sequence>MIKLDELSTSWTTISLSWVSWESAQLSWKECSDLEQLIRVRDGAGLVGWTCWQWAGDGVGLANVATFQPSRTDPSSKLYPFAQGNGQPHSL</sequence>
<gene>
    <name evidence="2" type="ORF">F2Q70_00036432</name>
</gene>
<dbReference type="EMBL" id="QGKY02000246">
    <property type="protein sequence ID" value="KAF2586597.1"/>
    <property type="molecule type" value="Genomic_DNA"/>
</dbReference>
<evidence type="ECO:0000256" key="1">
    <source>
        <dbReference type="SAM" id="MobiDB-lite"/>
    </source>
</evidence>
<reference evidence="2" key="1">
    <citation type="submission" date="2019-12" db="EMBL/GenBank/DDBJ databases">
        <title>Genome sequencing and annotation of Brassica cretica.</title>
        <authorList>
            <person name="Studholme D.J."/>
            <person name="Sarris P.F."/>
        </authorList>
    </citation>
    <scope>NUCLEOTIDE SEQUENCE</scope>
    <source>
        <strain evidence="2">PFS-102/07</strain>
        <tissue evidence="2">Leaf</tissue>
    </source>
</reference>
<dbReference type="AlphaFoldDB" id="A0A8S9JYK0"/>
<evidence type="ECO:0000313" key="2">
    <source>
        <dbReference type="EMBL" id="KAF2586597.1"/>
    </source>
</evidence>
<organism evidence="2">
    <name type="scientific">Brassica cretica</name>
    <name type="common">Mustard</name>
    <dbReference type="NCBI Taxonomy" id="69181"/>
    <lineage>
        <taxon>Eukaryota</taxon>
        <taxon>Viridiplantae</taxon>
        <taxon>Streptophyta</taxon>
        <taxon>Embryophyta</taxon>
        <taxon>Tracheophyta</taxon>
        <taxon>Spermatophyta</taxon>
        <taxon>Magnoliopsida</taxon>
        <taxon>eudicotyledons</taxon>
        <taxon>Gunneridae</taxon>
        <taxon>Pentapetalae</taxon>
        <taxon>rosids</taxon>
        <taxon>malvids</taxon>
        <taxon>Brassicales</taxon>
        <taxon>Brassicaceae</taxon>
        <taxon>Brassiceae</taxon>
        <taxon>Brassica</taxon>
    </lineage>
</organism>
<feature type="region of interest" description="Disordered" evidence="1">
    <location>
        <begin position="70"/>
        <end position="91"/>
    </location>
</feature>
<protein>
    <submittedName>
        <fullName evidence="2">Uncharacterized protein</fullName>
    </submittedName>
</protein>
<name>A0A8S9JYK0_BRACR</name>
<comment type="caution">
    <text evidence="2">The sequence shown here is derived from an EMBL/GenBank/DDBJ whole genome shotgun (WGS) entry which is preliminary data.</text>
</comment>
<proteinExistence type="predicted"/>
<accession>A0A8S9JYK0</accession>